<evidence type="ECO:0000256" key="1">
    <source>
        <dbReference type="ARBA" id="ARBA00004571"/>
    </source>
</evidence>
<keyword evidence="11" id="KW-1185">Reference proteome</keyword>
<evidence type="ECO:0000313" key="10">
    <source>
        <dbReference type="EMBL" id="AFL90244.1"/>
    </source>
</evidence>
<sequence>MKTSLAAAAWFAALSISHVSNPASAQTLQTLQTLQATCTDGAPMIGMVRDGTGASIAQAAVTLDNGVTTQTAPDGRFRFGCVTNAAHRLHVAAESFAPTDLNTAARLRSELSITLHPSEVQQNVDVSDAETPHGVDNAENSGASRTLQGNDLKALADDPDDLLRQLQNMTAGSGGDPESAMITVDGFQSPTKLPPKSSIAYIRINPDQFAAEYQEPPYMGGRVEVYTKPGQPRLHGDIFMTYGGSALNARDPFSVAKGTLGKQRFGFDLSGPVRRQGSDFALSLEHRSIDNIAVVNAVTLDANGNAVPLTASVPKTERLWVASARLGWQLGPKNTFIATYSANVNNLQNLGVGGTTTQEAGYNATRYEHIVRFTDITTISAHWMHEARASLRFGGEDDTPASLTPQVQVSGAFTGGGANIGAQRQHEILLEVLDDAIYTRGRHTVKFGMDLRSARERQQITQDFNGTYIFGGGAAPVLDANNQPVAGSSTVITGLEQYRRAKLNLAGGTPTAYTGLTGSPRIDFVQTRTSLFVQEDYKLLENLKLSFGLRYYAQSLPSVTGDLVPRAGIAWSPDKKATWTLRAHAGMFNGRYSTEDATEWARLNGTARQSNLVYSPVYGNPFSAGAVPITTVRTFAPKFGNSWFSEEQVNVEHSMRGWNLNAAWYWLHLWNEARVRNINTPIDGVRPLAPNSNILQSQNSGKGYGHALFFSAEEHSIKRMNLFVGYVFAEVFDTGGNDTFMQPQSAYSDAGEYVMRDNQNRHQLILNGTLHLPGKLDLSTETNLRSGRRYNVTTGFDNNNDGNFNDRPMYAAPGDPRAVATRFGNLVTTGGTAVFARNVGTMPGAAYVDMNLSRSFTLTPHAAKDRLQTLSANVRAANVLNHTNVRRVGGVLGSPLFDKPYFADTGRRIEFGLRYGF</sequence>
<dbReference type="SUPFAM" id="SSF56935">
    <property type="entry name" value="Porins"/>
    <property type="match status" value="1"/>
</dbReference>
<accession>I3ZLX6</accession>
<organism evidence="10 11">
    <name type="scientific">Terriglobus roseus (strain DSM 18391 / NRRL B-41598 / KBS 63)</name>
    <dbReference type="NCBI Taxonomy" id="926566"/>
    <lineage>
        <taxon>Bacteria</taxon>
        <taxon>Pseudomonadati</taxon>
        <taxon>Acidobacteriota</taxon>
        <taxon>Terriglobia</taxon>
        <taxon>Terriglobales</taxon>
        <taxon>Acidobacteriaceae</taxon>
        <taxon>Terriglobus</taxon>
    </lineage>
</organism>
<dbReference type="OrthoDB" id="98505at2"/>
<keyword evidence="2" id="KW-0813">Transport</keyword>
<dbReference type="GO" id="GO:0015344">
    <property type="term" value="F:siderophore uptake transmembrane transporter activity"/>
    <property type="evidence" value="ECO:0007669"/>
    <property type="project" value="TreeGrafter"/>
</dbReference>
<dbReference type="STRING" id="926566.Terro_4036"/>
<evidence type="ECO:0000256" key="8">
    <source>
        <dbReference type="SAM" id="SignalP"/>
    </source>
</evidence>
<evidence type="ECO:0000259" key="9">
    <source>
        <dbReference type="Pfam" id="PF25183"/>
    </source>
</evidence>
<keyword evidence="6" id="KW-0472">Membrane</keyword>
<dbReference type="EMBL" id="CP003379">
    <property type="protein sequence ID" value="AFL90244.1"/>
    <property type="molecule type" value="Genomic_DNA"/>
</dbReference>
<feature type="domain" description="TonB-dependent transporter Oar-like beta-barrel" evidence="9">
    <location>
        <begin position="308"/>
        <end position="558"/>
    </location>
</feature>
<keyword evidence="4" id="KW-0812">Transmembrane</keyword>
<dbReference type="eggNOG" id="COG4771">
    <property type="taxonomic scope" value="Bacteria"/>
</dbReference>
<gene>
    <name evidence="10" type="ordered locus">Terro_4036</name>
</gene>
<name>I3ZLX6_TERRK</name>
<dbReference type="Gene3D" id="2.40.170.20">
    <property type="entry name" value="TonB-dependent receptor, beta-barrel domain"/>
    <property type="match status" value="1"/>
</dbReference>
<dbReference type="InterPro" id="IPR039426">
    <property type="entry name" value="TonB-dep_rcpt-like"/>
</dbReference>
<dbReference type="HOGENOM" id="CLU_006298_0_0_0"/>
<dbReference type="Pfam" id="PF25183">
    <property type="entry name" value="OMP_b-brl_4"/>
    <property type="match status" value="2"/>
</dbReference>
<keyword evidence="5 8" id="KW-0732">Signal</keyword>
<dbReference type="KEGG" id="trs:Terro_4036"/>
<dbReference type="RefSeq" id="WP_014787504.1">
    <property type="nucleotide sequence ID" value="NC_018014.1"/>
</dbReference>
<dbReference type="SUPFAM" id="SSF49464">
    <property type="entry name" value="Carboxypeptidase regulatory domain-like"/>
    <property type="match status" value="1"/>
</dbReference>
<keyword evidence="3" id="KW-1134">Transmembrane beta strand</keyword>
<dbReference type="InterPro" id="IPR036942">
    <property type="entry name" value="Beta-barrel_TonB_sf"/>
</dbReference>
<evidence type="ECO:0000313" key="11">
    <source>
        <dbReference type="Proteomes" id="UP000006056"/>
    </source>
</evidence>
<dbReference type="Gene3D" id="2.60.40.1120">
    <property type="entry name" value="Carboxypeptidase-like, regulatory domain"/>
    <property type="match status" value="1"/>
</dbReference>
<evidence type="ECO:0000256" key="6">
    <source>
        <dbReference type="ARBA" id="ARBA00023136"/>
    </source>
</evidence>
<dbReference type="InterPro" id="IPR057601">
    <property type="entry name" value="Oar-like_b-barrel"/>
</dbReference>
<evidence type="ECO:0000256" key="4">
    <source>
        <dbReference type="ARBA" id="ARBA00022692"/>
    </source>
</evidence>
<dbReference type="PANTHER" id="PTHR30069:SF29">
    <property type="entry name" value="HEMOGLOBIN AND HEMOGLOBIN-HAPTOGLOBIN-BINDING PROTEIN 1-RELATED"/>
    <property type="match status" value="1"/>
</dbReference>
<dbReference type="Pfam" id="PF13620">
    <property type="entry name" value="CarboxypepD_reg"/>
    <property type="match status" value="1"/>
</dbReference>
<dbReference type="AlphaFoldDB" id="I3ZLX6"/>
<evidence type="ECO:0000256" key="2">
    <source>
        <dbReference type="ARBA" id="ARBA00022448"/>
    </source>
</evidence>
<feature type="signal peptide" evidence="8">
    <location>
        <begin position="1"/>
        <end position="25"/>
    </location>
</feature>
<dbReference type="GO" id="GO:0009279">
    <property type="term" value="C:cell outer membrane"/>
    <property type="evidence" value="ECO:0007669"/>
    <property type="project" value="UniProtKB-SubCell"/>
</dbReference>
<comment type="subcellular location">
    <subcellularLocation>
        <location evidence="1">Cell outer membrane</location>
        <topology evidence="1">Multi-pass membrane protein</topology>
    </subcellularLocation>
</comment>
<feature type="domain" description="TonB-dependent transporter Oar-like beta-barrel" evidence="9">
    <location>
        <begin position="561"/>
        <end position="887"/>
    </location>
</feature>
<evidence type="ECO:0000256" key="3">
    <source>
        <dbReference type="ARBA" id="ARBA00022452"/>
    </source>
</evidence>
<evidence type="ECO:0000256" key="7">
    <source>
        <dbReference type="ARBA" id="ARBA00023237"/>
    </source>
</evidence>
<evidence type="ECO:0000256" key="5">
    <source>
        <dbReference type="ARBA" id="ARBA00022729"/>
    </source>
</evidence>
<dbReference type="GO" id="GO:0044718">
    <property type="term" value="P:siderophore transmembrane transport"/>
    <property type="evidence" value="ECO:0007669"/>
    <property type="project" value="TreeGrafter"/>
</dbReference>
<feature type="chain" id="PRO_5003684271" description="TonB-dependent transporter Oar-like beta-barrel domain-containing protein" evidence="8">
    <location>
        <begin position="26"/>
        <end position="917"/>
    </location>
</feature>
<protein>
    <recommendedName>
        <fullName evidence="9">TonB-dependent transporter Oar-like beta-barrel domain-containing protein</fullName>
    </recommendedName>
</protein>
<dbReference type="InterPro" id="IPR008969">
    <property type="entry name" value="CarboxyPept-like_regulatory"/>
</dbReference>
<proteinExistence type="predicted"/>
<dbReference type="PANTHER" id="PTHR30069">
    <property type="entry name" value="TONB-DEPENDENT OUTER MEMBRANE RECEPTOR"/>
    <property type="match status" value="1"/>
</dbReference>
<keyword evidence="7" id="KW-0998">Cell outer membrane</keyword>
<reference evidence="10 11" key="1">
    <citation type="submission" date="2012-06" db="EMBL/GenBank/DDBJ databases">
        <title>Complete genome of Terriglobus roseus DSM 18391.</title>
        <authorList>
            <consortium name="US DOE Joint Genome Institute (JGI-PGF)"/>
            <person name="Lucas S."/>
            <person name="Copeland A."/>
            <person name="Lapidus A."/>
            <person name="Glavina del Rio T."/>
            <person name="Dalin E."/>
            <person name="Tice H."/>
            <person name="Bruce D."/>
            <person name="Goodwin L."/>
            <person name="Pitluck S."/>
            <person name="Peters L."/>
            <person name="Mikhailova N."/>
            <person name="Munk A.C.C."/>
            <person name="Kyrpides N."/>
            <person name="Mavromatis K."/>
            <person name="Ivanova N."/>
            <person name="Brettin T."/>
            <person name="Detter J.C."/>
            <person name="Han C."/>
            <person name="Larimer F."/>
            <person name="Land M."/>
            <person name="Hauser L."/>
            <person name="Markowitz V."/>
            <person name="Cheng J.-F."/>
            <person name="Hugenholtz P."/>
            <person name="Woyke T."/>
            <person name="Wu D."/>
            <person name="Brambilla E."/>
            <person name="Klenk H.-P."/>
            <person name="Eisen J.A."/>
        </authorList>
    </citation>
    <scope>NUCLEOTIDE SEQUENCE [LARGE SCALE GENOMIC DNA]</scope>
    <source>
        <strain evidence="11">DSM 18391 / NRRL B-41598 / KBS 63</strain>
    </source>
</reference>
<dbReference type="Proteomes" id="UP000006056">
    <property type="component" value="Chromosome"/>
</dbReference>